<evidence type="ECO:0000256" key="1">
    <source>
        <dbReference type="SAM" id="MobiDB-lite"/>
    </source>
</evidence>
<evidence type="ECO:0000313" key="3">
    <source>
        <dbReference type="Proteomes" id="UP001162029"/>
    </source>
</evidence>
<feature type="region of interest" description="Disordered" evidence="1">
    <location>
        <begin position="74"/>
        <end position="104"/>
    </location>
</feature>
<name>A0AAV0V0Q7_9STRA</name>
<gene>
    <name evidence="2" type="ORF">PDE001_LOCUS7988</name>
</gene>
<feature type="compositionally biased region" description="Basic residues" evidence="1">
    <location>
        <begin position="76"/>
        <end position="104"/>
    </location>
</feature>
<proteinExistence type="predicted"/>
<reference evidence="2" key="1">
    <citation type="submission" date="2022-12" db="EMBL/GenBank/DDBJ databases">
        <authorList>
            <person name="Webb A."/>
        </authorList>
    </citation>
    <scope>NUCLEOTIDE SEQUENCE</scope>
    <source>
        <strain evidence="2">Pd1</strain>
    </source>
</reference>
<keyword evidence="3" id="KW-1185">Reference proteome</keyword>
<dbReference type="Proteomes" id="UP001162029">
    <property type="component" value="Unassembled WGS sequence"/>
</dbReference>
<evidence type="ECO:0000313" key="2">
    <source>
        <dbReference type="EMBL" id="CAI5741813.1"/>
    </source>
</evidence>
<dbReference type="EMBL" id="CANTFM010001620">
    <property type="protein sequence ID" value="CAI5741813.1"/>
    <property type="molecule type" value="Genomic_DNA"/>
</dbReference>
<protein>
    <submittedName>
        <fullName evidence="2">Uncharacterized protein</fullName>
    </submittedName>
</protein>
<organism evidence="2 3">
    <name type="scientific">Peronospora destructor</name>
    <dbReference type="NCBI Taxonomy" id="86335"/>
    <lineage>
        <taxon>Eukaryota</taxon>
        <taxon>Sar</taxon>
        <taxon>Stramenopiles</taxon>
        <taxon>Oomycota</taxon>
        <taxon>Peronosporomycetes</taxon>
        <taxon>Peronosporales</taxon>
        <taxon>Peronosporaceae</taxon>
        <taxon>Peronospora</taxon>
    </lineage>
</organism>
<dbReference type="AlphaFoldDB" id="A0AAV0V0Q7"/>
<sequence>MYSMAMKRLASRTSSTYCFSTQTKLWNLFPAAAAAPAKAEAPQYLMIMKDNLDFALERMRLIGRPVALQLLNRNARQPKKANHGKRPCSHYRRRLKRLGRRSDN</sequence>
<accession>A0AAV0V0Q7</accession>
<comment type="caution">
    <text evidence="2">The sequence shown here is derived from an EMBL/GenBank/DDBJ whole genome shotgun (WGS) entry which is preliminary data.</text>
</comment>